<evidence type="ECO:0000313" key="7">
    <source>
        <dbReference type="Proteomes" id="UP000053144"/>
    </source>
</evidence>
<keyword evidence="2" id="KW-0645">Protease</keyword>
<dbReference type="Gene3D" id="3.40.395.10">
    <property type="entry name" value="Adenoviral Proteinase, Chain A"/>
    <property type="match status" value="1"/>
</dbReference>
<dbReference type="InterPro" id="IPR003653">
    <property type="entry name" value="Peptidase_C48_C"/>
</dbReference>
<keyword evidence="3" id="KW-0378">Hydrolase</keyword>
<dbReference type="EMBL" id="CM003377">
    <property type="protein sequence ID" value="KOM47543.1"/>
    <property type="molecule type" value="Genomic_DNA"/>
</dbReference>
<evidence type="ECO:0000256" key="4">
    <source>
        <dbReference type="SAM" id="MobiDB-lite"/>
    </source>
</evidence>
<dbReference type="AlphaFoldDB" id="A0A0L9UXQ2"/>
<evidence type="ECO:0000256" key="2">
    <source>
        <dbReference type="ARBA" id="ARBA00022670"/>
    </source>
</evidence>
<dbReference type="SUPFAM" id="SSF54001">
    <property type="entry name" value="Cysteine proteinases"/>
    <property type="match status" value="1"/>
</dbReference>
<name>A0A0L9UXQ2_PHAAN</name>
<feature type="region of interest" description="Disordered" evidence="4">
    <location>
        <begin position="1"/>
        <end position="44"/>
    </location>
</feature>
<dbReference type="GO" id="GO:0008234">
    <property type="term" value="F:cysteine-type peptidase activity"/>
    <property type="evidence" value="ECO:0007669"/>
    <property type="project" value="InterPro"/>
</dbReference>
<gene>
    <name evidence="6" type="ORF">LR48_Vigan07g124700</name>
</gene>
<evidence type="ECO:0000256" key="1">
    <source>
        <dbReference type="ARBA" id="ARBA00005234"/>
    </source>
</evidence>
<feature type="domain" description="Ubiquitin-like protease family profile" evidence="5">
    <location>
        <begin position="139"/>
        <end position="339"/>
    </location>
</feature>
<sequence>MDDEGMVEGSLPKPSRVEEAGIESSNDNTWEVGAQERMRKNNKKNHKIECQDWSYYELIKICQTPIFNEEVTCGNDEEGGGGAHETPVGGGDEEIDGGFDEEVVGGAVEDPGGAFNEQAGDDEPVHEDDKVSASHHPSVCIEIDGNGDDDDEGEVPLAIPPLRSYVGDPTSTVDVDELYYAASIRDRPHRVVRKIIGQTVSITSCYTLAPLEYVDNMVVLFATTIFMHFEKRSYGVVKRILFSPLYGFFMPFEHDDHWWCYLVKLSTLQIFVIDSLGRGIKDRKRIEKFVAENVEGFFRMLYNRPEGSIGPLAVEQANIPSQPNLHDCGIIMLKAMKILDGEKKYNGKSMPQYTNEELLGIRKKYVWD</sequence>
<proteinExistence type="inferred from homology"/>
<feature type="region of interest" description="Disordered" evidence="4">
    <location>
        <begin position="110"/>
        <end position="131"/>
    </location>
</feature>
<reference evidence="7" key="1">
    <citation type="journal article" date="2015" name="Proc. Natl. Acad. Sci. U.S.A.">
        <title>Genome sequencing of adzuki bean (Vigna angularis) provides insight into high starch and low fat accumulation and domestication.</title>
        <authorList>
            <person name="Yang K."/>
            <person name="Tian Z."/>
            <person name="Chen C."/>
            <person name="Luo L."/>
            <person name="Zhao B."/>
            <person name="Wang Z."/>
            <person name="Yu L."/>
            <person name="Li Y."/>
            <person name="Sun Y."/>
            <person name="Li W."/>
            <person name="Chen Y."/>
            <person name="Li Y."/>
            <person name="Zhang Y."/>
            <person name="Ai D."/>
            <person name="Zhao J."/>
            <person name="Shang C."/>
            <person name="Ma Y."/>
            <person name="Wu B."/>
            <person name="Wang M."/>
            <person name="Gao L."/>
            <person name="Sun D."/>
            <person name="Zhang P."/>
            <person name="Guo F."/>
            <person name="Wang W."/>
            <person name="Li Y."/>
            <person name="Wang J."/>
            <person name="Varshney R.K."/>
            <person name="Wang J."/>
            <person name="Ling H.Q."/>
            <person name="Wan P."/>
        </authorList>
    </citation>
    <scope>NUCLEOTIDE SEQUENCE</scope>
    <source>
        <strain evidence="7">cv. Jingnong 6</strain>
    </source>
</reference>
<evidence type="ECO:0000259" key="5">
    <source>
        <dbReference type="PROSITE" id="PS50600"/>
    </source>
</evidence>
<evidence type="ECO:0000313" key="6">
    <source>
        <dbReference type="EMBL" id="KOM47543.1"/>
    </source>
</evidence>
<dbReference type="PROSITE" id="PS50600">
    <property type="entry name" value="ULP_PROTEASE"/>
    <property type="match status" value="1"/>
</dbReference>
<evidence type="ECO:0000256" key="3">
    <source>
        <dbReference type="ARBA" id="ARBA00022801"/>
    </source>
</evidence>
<protein>
    <recommendedName>
        <fullName evidence="5">Ubiquitin-like protease family profile domain-containing protein</fullName>
    </recommendedName>
</protein>
<accession>A0A0L9UXQ2</accession>
<dbReference type="Pfam" id="PF02902">
    <property type="entry name" value="Peptidase_C48"/>
    <property type="match status" value="1"/>
</dbReference>
<dbReference type="GO" id="GO:0006508">
    <property type="term" value="P:proteolysis"/>
    <property type="evidence" value="ECO:0007669"/>
    <property type="project" value="UniProtKB-KW"/>
</dbReference>
<dbReference type="Proteomes" id="UP000053144">
    <property type="component" value="Chromosome 7"/>
</dbReference>
<organism evidence="6 7">
    <name type="scientific">Phaseolus angularis</name>
    <name type="common">Azuki bean</name>
    <name type="synonym">Vigna angularis</name>
    <dbReference type="NCBI Taxonomy" id="3914"/>
    <lineage>
        <taxon>Eukaryota</taxon>
        <taxon>Viridiplantae</taxon>
        <taxon>Streptophyta</taxon>
        <taxon>Embryophyta</taxon>
        <taxon>Tracheophyta</taxon>
        <taxon>Spermatophyta</taxon>
        <taxon>Magnoliopsida</taxon>
        <taxon>eudicotyledons</taxon>
        <taxon>Gunneridae</taxon>
        <taxon>Pentapetalae</taxon>
        <taxon>rosids</taxon>
        <taxon>fabids</taxon>
        <taxon>Fabales</taxon>
        <taxon>Fabaceae</taxon>
        <taxon>Papilionoideae</taxon>
        <taxon>50 kb inversion clade</taxon>
        <taxon>NPAAA clade</taxon>
        <taxon>indigoferoid/millettioid clade</taxon>
        <taxon>Phaseoleae</taxon>
        <taxon>Vigna</taxon>
    </lineage>
</organism>
<dbReference type="InterPro" id="IPR038765">
    <property type="entry name" value="Papain-like_cys_pep_sf"/>
</dbReference>
<comment type="similarity">
    <text evidence="1">Belongs to the peptidase C48 family.</text>
</comment>
<dbReference type="Gramene" id="KOM47543">
    <property type="protein sequence ID" value="KOM47543"/>
    <property type="gene ID" value="LR48_Vigan07g124700"/>
</dbReference>